<sequence length="213" mass="23487">MKYLIMTNGEYGVPDWYRRQSGNFDRIICVDGAAGPARALGIKPDWLVGDMDSIKPADRTYMEQAGVLFKTFPRHKDYTDTQLALTLAAEEGAGKLVIWGGTGSRLDHTLSNICSASSFLKQNIEVVFDSPAVTIYLINHRLRLPAAVGDTVSLLVLGDRATGITLQGFEYPLQDTLLEGRWQWAVSNVVTEHSPVVEIDSGNLAVFHYKAQV</sequence>
<dbReference type="SUPFAM" id="SSF63862">
    <property type="entry name" value="Thiamin pyrophosphokinase, substrate-binding domain"/>
    <property type="match status" value="1"/>
</dbReference>
<dbReference type="SUPFAM" id="SSF63999">
    <property type="entry name" value="Thiamin pyrophosphokinase, catalytic domain"/>
    <property type="match status" value="1"/>
</dbReference>
<dbReference type="InterPro" id="IPR007373">
    <property type="entry name" value="Thiamin_PyroPKinase_B1-bd"/>
</dbReference>
<dbReference type="SMART" id="SM00983">
    <property type="entry name" value="TPK_B1_binding"/>
    <property type="match status" value="1"/>
</dbReference>
<keyword evidence="1 7" id="KW-0808">Transferase</keyword>
<dbReference type="GO" id="GO:0009229">
    <property type="term" value="P:thiamine diphosphate biosynthetic process"/>
    <property type="evidence" value="ECO:0007669"/>
    <property type="project" value="InterPro"/>
</dbReference>
<dbReference type="Pfam" id="PF04265">
    <property type="entry name" value="TPK_B1_binding"/>
    <property type="match status" value="1"/>
</dbReference>
<dbReference type="Gene3D" id="3.40.50.10240">
    <property type="entry name" value="Thiamin pyrophosphokinase, catalytic domain"/>
    <property type="match status" value="1"/>
</dbReference>
<dbReference type="EMBL" id="QFGA01000001">
    <property type="protein sequence ID" value="TEB07593.1"/>
    <property type="molecule type" value="Genomic_DNA"/>
</dbReference>
<keyword evidence="2" id="KW-0547">Nucleotide-binding</keyword>
<keyword evidence="3 7" id="KW-0418">Kinase</keyword>
<dbReference type="AlphaFoldDB" id="A0A4Y7RFP1"/>
<reference evidence="7 8" key="1">
    <citation type="journal article" date="2018" name="Environ. Microbiol.">
        <title>Novel energy conservation strategies and behaviour of Pelotomaculum schinkii driving syntrophic propionate catabolism.</title>
        <authorList>
            <person name="Hidalgo-Ahumada C.A.P."/>
            <person name="Nobu M.K."/>
            <person name="Narihiro T."/>
            <person name="Tamaki H."/>
            <person name="Liu W.T."/>
            <person name="Kamagata Y."/>
            <person name="Stams A.J.M."/>
            <person name="Imachi H."/>
            <person name="Sousa D.Z."/>
        </authorList>
    </citation>
    <scope>NUCLEOTIDE SEQUENCE [LARGE SCALE GENOMIC DNA]</scope>
    <source>
        <strain evidence="7 8">HH</strain>
    </source>
</reference>
<evidence type="ECO:0000259" key="6">
    <source>
        <dbReference type="SMART" id="SM00983"/>
    </source>
</evidence>
<dbReference type="CDD" id="cd07995">
    <property type="entry name" value="TPK"/>
    <property type="match status" value="1"/>
</dbReference>
<dbReference type="Proteomes" id="UP000298324">
    <property type="component" value="Unassembled WGS sequence"/>
</dbReference>
<evidence type="ECO:0000256" key="5">
    <source>
        <dbReference type="NCBIfam" id="TIGR01378"/>
    </source>
</evidence>
<dbReference type="GO" id="GO:0004788">
    <property type="term" value="F:thiamine diphosphokinase activity"/>
    <property type="evidence" value="ECO:0007669"/>
    <property type="project" value="UniProtKB-UniRule"/>
</dbReference>
<dbReference type="GO" id="GO:0030975">
    <property type="term" value="F:thiamine binding"/>
    <property type="evidence" value="ECO:0007669"/>
    <property type="project" value="InterPro"/>
</dbReference>
<dbReference type="EC" id="2.7.6.2" evidence="5"/>
<dbReference type="Pfam" id="PF04263">
    <property type="entry name" value="TPK_catalytic"/>
    <property type="match status" value="1"/>
</dbReference>
<accession>A0A4Y7RFP1</accession>
<dbReference type="PANTHER" id="PTHR41299">
    <property type="entry name" value="THIAMINE PYROPHOSPHOKINASE"/>
    <property type="match status" value="1"/>
</dbReference>
<evidence type="ECO:0000256" key="3">
    <source>
        <dbReference type="ARBA" id="ARBA00022777"/>
    </source>
</evidence>
<gene>
    <name evidence="7" type="primary">thiN</name>
    <name evidence="7" type="ORF">Psch_01148</name>
</gene>
<dbReference type="GO" id="GO:0005524">
    <property type="term" value="F:ATP binding"/>
    <property type="evidence" value="ECO:0007669"/>
    <property type="project" value="UniProtKB-KW"/>
</dbReference>
<comment type="caution">
    <text evidence="7">The sequence shown here is derived from an EMBL/GenBank/DDBJ whole genome shotgun (WGS) entry which is preliminary data.</text>
</comment>
<evidence type="ECO:0000256" key="4">
    <source>
        <dbReference type="ARBA" id="ARBA00022840"/>
    </source>
</evidence>
<evidence type="ECO:0000256" key="1">
    <source>
        <dbReference type="ARBA" id="ARBA00022679"/>
    </source>
</evidence>
<dbReference type="InterPro" id="IPR006282">
    <property type="entry name" value="Thi_PPkinase"/>
</dbReference>
<keyword evidence="8" id="KW-1185">Reference proteome</keyword>
<dbReference type="InterPro" id="IPR053149">
    <property type="entry name" value="TPK"/>
</dbReference>
<dbReference type="InterPro" id="IPR036371">
    <property type="entry name" value="TPK_B1-bd_sf"/>
</dbReference>
<evidence type="ECO:0000313" key="7">
    <source>
        <dbReference type="EMBL" id="TEB07593.1"/>
    </source>
</evidence>
<evidence type="ECO:0000313" key="8">
    <source>
        <dbReference type="Proteomes" id="UP000298324"/>
    </source>
</evidence>
<organism evidence="7 8">
    <name type="scientific">Pelotomaculum schinkii</name>
    <dbReference type="NCBI Taxonomy" id="78350"/>
    <lineage>
        <taxon>Bacteria</taxon>
        <taxon>Bacillati</taxon>
        <taxon>Bacillota</taxon>
        <taxon>Clostridia</taxon>
        <taxon>Eubacteriales</taxon>
        <taxon>Desulfotomaculaceae</taxon>
        <taxon>Pelotomaculum</taxon>
    </lineage>
</organism>
<dbReference type="GO" id="GO:0016301">
    <property type="term" value="F:kinase activity"/>
    <property type="evidence" value="ECO:0007669"/>
    <property type="project" value="UniProtKB-KW"/>
</dbReference>
<dbReference type="InterPro" id="IPR036759">
    <property type="entry name" value="TPK_catalytic_sf"/>
</dbReference>
<dbReference type="InterPro" id="IPR007371">
    <property type="entry name" value="TPK_catalytic"/>
</dbReference>
<evidence type="ECO:0000256" key="2">
    <source>
        <dbReference type="ARBA" id="ARBA00022741"/>
    </source>
</evidence>
<dbReference type="RefSeq" id="WP_243120513.1">
    <property type="nucleotide sequence ID" value="NZ_QFGA01000001.1"/>
</dbReference>
<dbReference type="PANTHER" id="PTHR41299:SF1">
    <property type="entry name" value="THIAMINE PYROPHOSPHOKINASE"/>
    <property type="match status" value="1"/>
</dbReference>
<protein>
    <recommendedName>
        <fullName evidence="5">Thiamine diphosphokinase</fullName>
        <ecNumber evidence="5">2.7.6.2</ecNumber>
    </recommendedName>
</protein>
<proteinExistence type="predicted"/>
<keyword evidence="4" id="KW-0067">ATP-binding</keyword>
<dbReference type="NCBIfam" id="TIGR01378">
    <property type="entry name" value="thi_PPkinase"/>
    <property type="match status" value="1"/>
</dbReference>
<feature type="domain" description="Thiamin pyrophosphokinase thiamin-binding" evidence="6">
    <location>
        <begin position="134"/>
        <end position="205"/>
    </location>
</feature>
<dbReference type="GO" id="GO:0006772">
    <property type="term" value="P:thiamine metabolic process"/>
    <property type="evidence" value="ECO:0007669"/>
    <property type="project" value="UniProtKB-UniRule"/>
</dbReference>
<name>A0A4Y7RFP1_9FIRM</name>